<protein>
    <submittedName>
        <fullName evidence="8">DEKNAAC100941</fullName>
    </submittedName>
</protein>
<keyword evidence="4" id="KW-0539">Nucleus</keyword>
<keyword evidence="2 5" id="KW-0853">WD repeat</keyword>
<evidence type="ECO:0000256" key="4">
    <source>
        <dbReference type="ARBA" id="ARBA00023242"/>
    </source>
</evidence>
<dbReference type="PROSITE" id="PS00678">
    <property type="entry name" value="WD_REPEATS_1"/>
    <property type="match status" value="1"/>
</dbReference>
<dbReference type="InterPro" id="IPR036322">
    <property type="entry name" value="WD40_repeat_dom_sf"/>
</dbReference>
<comment type="subcellular location">
    <subcellularLocation>
        <location evidence="1">Nucleus</location>
    </subcellularLocation>
</comment>
<dbReference type="GO" id="GO:0006357">
    <property type="term" value="P:regulation of transcription by RNA polymerase II"/>
    <property type="evidence" value="ECO:0007669"/>
    <property type="project" value="TreeGrafter"/>
</dbReference>
<dbReference type="PROSITE" id="PS50082">
    <property type="entry name" value="WD_REPEATS_2"/>
    <property type="match status" value="4"/>
</dbReference>
<dbReference type="InterPro" id="IPR019775">
    <property type="entry name" value="WD40_repeat_CS"/>
</dbReference>
<dbReference type="FunCoup" id="A0A448YGX8">
    <property type="interactions" value="618"/>
</dbReference>
<name>A0A448YGX8_BRENA</name>
<evidence type="ECO:0000313" key="8">
    <source>
        <dbReference type="EMBL" id="VEU20182.1"/>
    </source>
</evidence>
<dbReference type="OrthoDB" id="1367865at2759"/>
<feature type="repeat" description="WD" evidence="5">
    <location>
        <begin position="206"/>
        <end position="231"/>
    </location>
</feature>
<reference evidence="8 9" key="1">
    <citation type="submission" date="2018-12" db="EMBL/GenBank/DDBJ databases">
        <authorList>
            <person name="Tiukova I."/>
            <person name="Dainat J."/>
        </authorList>
    </citation>
    <scope>NUCLEOTIDE SEQUENCE [LARGE SCALE GENOMIC DNA]</scope>
</reference>
<sequence>MSLTANELNYLIWRYLQEGGLDVSAYALQEETEVNEYEPRLGAQVPLGCLVDLVQKGILYTKVNKLVSSDKKVVSDDVMNLDFNLFGAIAEEGGADSRRLVKPEREEQDGKQGKREMKKEEGQKEKQQQQQQPEANNSKEDTAFTKILTKYYNFPQSLTNSFNPLRSNVLVWGQRDQYSVICTLHEKEDPQLKVLPHPITSKDTIAVSWSPSGDSIVTASENGELRMWDLSGSIRFIMALHHSPVIAVQWSPNGSHLLTLDVTNKTIIWDTTSGQPVQHAEVKAAGTDDQTAANNTCFGTEACWIDDYKFVVPGADYTLQVFQLGDVDQELPIGILSGHLDSISSVSYNSSLKLLCSASDDRTIRIWKGNSTNSLQILLGHSEPITYLHWLKARDNKWYLVSCSLDSSLRIWDFINGEVIDLNIVDSGVPILTAAISHDYNKLATGDSEGTVLVWELTDDLKYKQVSCFQAEGAEKDQNSLISSISWSKDDSMIAVSCSNSKGSIVRI</sequence>
<evidence type="ECO:0000256" key="3">
    <source>
        <dbReference type="ARBA" id="ARBA00022737"/>
    </source>
</evidence>
<dbReference type="PANTHER" id="PTHR22846:SF2">
    <property type="entry name" value="F-BOX-LIKE_WD REPEAT-CONTAINING PROTEIN EBI"/>
    <property type="match status" value="1"/>
</dbReference>
<evidence type="ECO:0000256" key="6">
    <source>
        <dbReference type="SAM" id="MobiDB-lite"/>
    </source>
</evidence>
<dbReference type="Pfam" id="PF08513">
    <property type="entry name" value="LisH"/>
    <property type="match status" value="1"/>
</dbReference>
<keyword evidence="3" id="KW-0677">Repeat</keyword>
<evidence type="ECO:0000259" key="7">
    <source>
        <dbReference type="Pfam" id="PF12894"/>
    </source>
</evidence>
<dbReference type="GO" id="GO:0003714">
    <property type="term" value="F:transcription corepressor activity"/>
    <property type="evidence" value="ECO:0007669"/>
    <property type="project" value="InterPro"/>
</dbReference>
<dbReference type="SMART" id="SM00667">
    <property type="entry name" value="LisH"/>
    <property type="match status" value="1"/>
</dbReference>
<dbReference type="InterPro" id="IPR006594">
    <property type="entry name" value="LisH"/>
</dbReference>
<proteinExistence type="predicted"/>
<dbReference type="InterPro" id="IPR045183">
    <property type="entry name" value="Ebi-like"/>
</dbReference>
<dbReference type="Proteomes" id="UP000290900">
    <property type="component" value="Unassembled WGS sequence"/>
</dbReference>
<evidence type="ECO:0000256" key="5">
    <source>
        <dbReference type="PROSITE-ProRule" id="PRU00221"/>
    </source>
</evidence>
<evidence type="ECO:0000313" key="9">
    <source>
        <dbReference type="Proteomes" id="UP000290900"/>
    </source>
</evidence>
<gene>
    <name evidence="8" type="ORF">BRENAR_LOCUS917</name>
</gene>
<dbReference type="InterPro" id="IPR015943">
    <property type="entry name" value="WD40/YVTN_repeat-like_dom_sf"/>
</dbReference>
<feature type="domain" description="Anaphase-promoting complex subunit 4-like WD40" evidence="7">
    <location>
        <begin position="207"/>
        <end position="284"/>
    </location>
</feature>
<feature type="compositionally biased region" description="Basic and acidic residues" evidence="6">
    <location>
        <begin position="97"/>
        <end position="127"/>
    </location>
</feature>
<dbReference type="Pfam" id="PF00400">
    <property type="entry name" value="WD40"/>
    <property type="match status" value="2"/>
</dbReference>
<dbReference type="PANTHER" id="PTHR22846">
    <property type="entry name" value="WD40 REPEAT PROTEIN"/>
    <property type="match status" value="1"/>
</dbReference>
<feature type="repeat" description="WD" evidence="5">
    <location>
        <begin position="378"/>
        <end position="422"/>
    </location>
</feature>
<evidence type="ECO:0000256" key="1">
    <source>
        <dbReference type="ARBA" id="ARBA00004123"/>
    </source>
</evidence>
<feature type="repeat" description="WD" evidence="5">
    <location>
        <begin position="336"/>
        <end position="377"/>
    </location>
</feature>
<feature type="region of interest" description="Disordered" evidence="6">
    <location>
        <begin position="97"/>
        <end position="140"/>
    </location>
</feature>
<dbReference type="STRING" id="13370.A0A448YGX8"/>
<dbReference type="SMART" id="SM00320">
    <property type="entry name" value="WD40"/>
    <property type="match status" value="6"/>
</dbReference>
<dbReference type="InterPro" id="IPR024977">
    <property type="entry name" value="Apc4-like_WD40_dom"/>
</dbReference>
<accession>A0A448YGX8</accession>
<dbReference type="PROSITE" id="PS50294">
    <property type="entry name" value="WD_REPEATS_REGION"/>
    <property type="match status" value="1"/>
</dbReference>
<dbReference type="InParanoid" id="A0A448YGX8"/>
<evidence type="ECO:0000256" key="2">
    <source>
        <dbReference type="ARBA" id="ARBA00022574"/>
    </source>
</evidence>
<keyword evidence="9" id="KW-1185">Reference proteome</keyword>
<dbReference type="Gene3D" id="2.130.10.10">
    <property type="entry name" value="YVTN repeat-like/Quinoprotein amine dehydrogenase"/>
    <property type="match status" value="1"/>
</dbReference>
<organism evidence="8 9">
    <name type="scientific">Brettanomyces naardenensis</name>
    <name type="common">Yeast</name>
    <dbReference type="NCBI Taxonomy" id="13370"/>
    <lineage>
        <taxon>Eukaryota</taxon>
        <taxon>Fungi</taxon>
        <taxon>Dikarya</taxon>
        <taxon>Ascomycota</taxon>
        <taxon>Saccharomycotina</taxon>
        <taxon>Pichiomycetes</taxon>
        <taxon>Pichiales</taxon>
        <taxon>Pichiaceae</taxon>
        <taxon>Brettanomyces</taxon>
    </lineage>
</organism>
<dbReference type="InterPro" id="IPR020472">
    <property type="entry name" value="WD40_PAC1"/>
</dbReference>
<dbReference type="GO" id="GO:0034967">
    <property type="term" value="C:Set3 complex"/>
    <property type="evidence" value="ECO:0007669"/>
    <property type="project" value="TreeGrafter"/>
</dbReference>
<dbReference type="PROSITE" id="PS50896">
    <property type="entry name" value="LISH"/>
    <property type="match status" value="1"/>
</dbReference>
<dbReference type="SUPFAM" id="SSF50978">
    <property type="entry name" value="WD40 repeat-like"/>
    <property type="match status" value="1"/>
</dbReference>
<dbReference type="PRINTS" id="PR00320">
    <property type="entry name" value="GPROTEINBRPT"/>
</dbReference>
<feature type="repeat" description="WD" evidence="5">
    <location>
        <begin position="238"/>
        <end position="279"/>
    </location>
</feature>
<dbReference type="Gene3D" id="1.20.960.30">
    <property type="match status" value="1"/>
</dbReference>
<dbReference type="EMBL" id="CAACVR010000002">
    <property type="protein sequence ID" value="VEU20182.1"/>
    <property type="molecule type" value="Genomic_DNA"/>
</dbReference>
<dbReference type="Pfam" id="PF12894">
    <property type="entry name" value="ANAPC4_WD40"/>
    <property type="match status" value="1"/>
</dbReference>
<dbReference type="AlphaFoldDB" id="A0A448YGX8"/>
<dbReference type="InterPro" id="IPR001680">
    <property type="entry name" value="WD40_rpt"/>
</dbReference>